<evidence type="ECO:0000313" key="1">
    <source>
        <dbReference type="EMBL" id="GBR77628.1"/>
    </source>
</evidence>
<reference evidence="1 2" key="1">
    <citation type="journal article" date="2019" name="ISME J.">
        <title>Genome analyses of uncultured TG2/ZB3 bacteria in 'Margulisbacteria' specifically attached to ectosymbiotic spirochetes of protists in the termite gut.</title>
        <authorList>
            <person name="Utami Y.D."/>
            <person name="Kuwahara H."/>
            <person name="Igai K."/>
            <person name="Murakami T."/>
            <person name="Sugaya K."/>
            <person name="Morikawa T."/>
            <person name="Nagura Y."/>
            <person name="Yuki M."/>
            <person name="Deevong P."/>
            <person name="Inoue T."/>
            <person name="Kihara K."/>
            <person name="Lo N."/>
            <person name="Yamada A."/>
            <person name="Ohkuma M."/>
            <person name="Hongoh Y."/>
        </authorList>
    </citation>
    <scope>NUCLEOTIDE SEQUENCE [LARGE SCALE GENOMIC DNA]</scope>
    <source>
        <strain evidence="1">RsDinE6-01</strain>
    </source>
</reference>
<dbReference type="Proteomes" id="UP000282196">
    <property type="component" value="Unassembled WGS sequence"/>
</dbReference>
<keyword evidence="2" id="KW-1185">Reference proteome</keyword>
<sequence length="62" mass="6847">VTYHQDIYRSSLVMGVWMAFGKTLSSLNKDLANKIADEPQVIGNPNLASVSSDVRKLVALRQ</sequence>
<accession>A0A388TJZ7</accession>
<protein>
    <submittedName>
        <fullName evidence="1">Uncharacterized protein</fullName>
    </submittedName>
</protein>
<feature type="non-terminal residue" evidence="1">
    <location>
        <position position="1"/>
    </location>
</feature>
<dbReference type="AlphaFoldDB" id="A0A388TJZ7"/>
<organism evidence="1 2">
    <name type="scientific">Candidatus Termititenax dinenymphae</name>
    <dbReference type="NCBI Taxonomy" id="2218523"/>
    <lineage>
        <taxon>Bacteria</taxon>
        <taxon>Bacillati</taxon>
        <taxon>Candidatus Margulisiibacteriota</taxon>
        <taxon>Candidatus Termititenacia</taxon>
        <taxon>Candidatus Termititenacales</taxon>
        <taxon>Candidatus Termititenacaceae</taxon>
        <taxon>Candidatus Termititenax</taxon>
    </lineage>
</organism>
<name>A0A388TJZ7_9BACT</name>
<gene>
    <name evidence="1" type="ORF">RDn1_287</name>
</gene>
<dbReference type="EMBL" id="BGZP01000007">
    <property type="protein sequence ID" value="GBR77628.1"/>
    <property type="molecule type" value="Genomic_DNA"/>
</dbReference>
<comment type="caution">
    <text evidence="1">The sequence shown here is derived from an EMBL/GenBank/DDBJ whole genome shotgun (WGS) entry which is preliminary data.</text>
</comment>
<evidence type="ECO:0000313" key="2">
    <source>
        <dbReference type="Proteomes" id="UP000282196"/>
    </source>
</evidence>
<proteinExistence type="predicted"/>